<comment type="caution">
    <text evidence="12">The sequence shown here is derived from an EMBL/GenBank/DDBJ whole genome shotgun (WGS) entry which is preliminary data.</text>
</comment>
<dbReference type="OrthoDB" id="17530at2759"/>
<evidence type="ECO:0000256" key="5">
    <source>
        <dbReference type="ARBA" id="ARBA00022801"/>
    </source>
</evidence>
<dbReference type="GO" id="GO:0005739">
    <property type="term" value="C:mitochondrion"/>
    <property type="evidence" value="ECO:0007669"/>
    <property type="project" value="UniProtKB-SubCell"/>
</dbReference>
<dbReference type="InterPro" id="IPR001567">
    <property type="entry name" value="Pept_M3A_M3B_dom"/>
</dbReference>
<dbReference type="GO" id="GO:0046872">
    <property type="term" value="F:metal ion binding"/>
    <property type="evidence" value="ECO:0007669"/>
    <property type="project" value="UniProtKB-UniRule"/>
</dbReference>
<proteinExistence type="inferred from homology"/>
<evidence type="ECO:0000256" key="4">
    <source>
        <dbReference type="ARBA" id="ARBA00022723"/>
    </source>
</evidence>
<evidence type="ECO:0000256" key="9">
    <source>
        <dbReference type="ARBA" id="ARBA00023128"/>
    </source>
</evidence>
<evidence type="ECO:0000256" key="6">
    <source>
        <dbReference type="ARBA" id="ARBA00022833"/>
    </source>
</evidence>
<dbReference type="InterPro" id="IPR009069">
    <property type="entry name" value="Cys_alpha_HP_mot_SF"/>
</dbReference>
<comment type="similarity">
    <text evidence="2 10">Belongs to the peptidase M3 family.</text>
</comment>
<comment type="subcellular location">
    <subcellularLocation>
        <location evidence="1">Mitochondrion</location>
    </subcellularLocation>
</comment>
<dbReference type="EMBL" id="NCKV01008349">
    <property type="protein sequence ID" value="RWS22604.1"/>
    <property type="molecule type" value="Genomic_DNA"/>
</dbReference>
<dbReference type="Gene3D" id="3.40.390.10">
    <property type="entry name" value="Collagenase (Catalytic Domain)"/>
    <property type="match status" value="1"/>
</dbReference>
<dbReference type="PROSITE" id="PS51808">
    <property type="entry name" value="CHCH"/>
    <property type="match status" value="1"/>
</dbReference>
<gene>
    <name evidence="12" type="ORF">B4U80_09183</name>
</gene>
<organism evidence="12 13">
    <name type="scientific">Leptotrombidium deliense</name>
    <dbReference type="NCBI Taxonomy" id="299467"/>
    <lineage>
        <taxon>Eukaryota</taxon>
        <taxon>Metazoa</taxon>
        <taxon>Ecdysozoa</taxon>
        <taxon>Arthropoda</taxon>
        <taxon>Chelicerata</taxon>
        <taxon>Arachnida</taxon>
        <taxon>Acari</taxon>
        <taxon>Acariformes</taxon>
        <taxon>Trombidiformes</taxon>
        <taxon>Prostigmata</taxon>
        <taxon>Anystina</taxon>
        <taxon>Parasitengona</taxon>
        <taxon>Trombiculoidea</taxon>
        <taxon>Trombiculidae</taxon>
        <taxon>Leptotrombidium</taxon>
    </lineage>
</organism>
<keyword evidence="7" id="KW-0809">Transit peptide</keyword>
<dbReference type="SUPFAM" id="SSF55486">
    <property type="entry name" value="Metalloproteases ('zincins'), catalytic domain"/>
    <property type="match status" value="1"/>
</dbReference>
<dbReference type="PANTHER" id="PTHR11804:SF79">
    <property type="entry name" value="MITOCHONDRIAL INTERMEDIATE PEPTIDASE"/>
    <property type="match status" value="1"/>
</dbReference>
<feature type="domain" description="Peptidase M3A/M3B catalytic" evidence="11">
    <location>
        <begin position="317"/>
        <end position="733"/>
    </location>
</feature>
<dbReference type="InterPro" id="IPR033851">
    <property type="entry name" value="M3A_MIP"/>
</dbReference>
<dbReference type="STRING" id="299467.A0A443S544"/>
<dbReference type="Proteomes" id="UP000288716">
    <property type="component" value="Unassembled WGS sequence"/>
</dbReference>
<evidence type="ECO:0000259" key="11">
    <source>
        <dbReference type="Pfam" id="PF01432"/>
    </source>
</evidence>
<dbReference type="CDD" id="cd06457">
    <property type="entry name" value="M3A_MIP"/>
    <property type="match status" value="1"/>
</dbReference>
<keyword evidence="5 10" id="KW-0378">Hydrolase</keyword>
<name>A0A443S544_9ACAR</name>
<reference evidence="12 13" key="1">
    <citation type="journal article" date="2018" name="Gigascience">
        <title>Genomes of trombidid mites reveal novel predicted allergens and laterally-transferred genes associated with secondary metabolism.</title>
        <authorList>
            <person name="Dong X."/>
            <person name="Chaisiri K."/>
            <person name="Xia D."/>
            <person name="Armstrong S.D."/>
            <person name="Fang Y."/>
            <person name="Donnelly M.J."/>
            <person name="Kadowaki T."/>
            <person name="McGarry J.W."/>
            <person name="Darby A.C."/>
            <person name="Makepeace B.L."/>
        </authorList>
    </citation>
    <scope>NUCLEOTIDE SEQUENCE [LARGE SCALE GENOMIC DNA]</scope>
    <source>
        <strain evidence="12">UoL-UT</strain>
    </source>
</reference>
<dbReference type="GO" id="GO:0004222">
    <property type="term" value="F:metalloendopeptidase activity"/>
    <property type="evidence" value="ECO:0007669"/>
    <property type="project" value="InterPro"/>
</dbReference>
<evidence type="ECO:0000256" key="3">
    <source>
        <dbReference type="ARBA" id="ARBA00022670"/>
    </source>
</evidence>
<dbReference type="InterPro" id="IPR024077">
    <property type="entry name" value="Neurolysin/TOP_dom2"/>
</dbReference>
<keyword evidence="3 10" id="KW-0645">Protease</keyword>
<evidence type="ECO:0000256" key="8">
    <source>
        <dbReference type="ARBA" id="ARBA00023049"/>
    </source>
</evidence>
<dbReference type="GO" id="GO:0006518">
    <property type="term" value="P:peptide metabolic process"/>
    <property type="evidence" value="ECO:0007669"/>
    <property type="project" value="TreeGrafter"/>
</dbReference>
<dbReference type="InterPro" id="IPR045090">
    <property type="entry name" value="Pept_M3A_M3B"/>
</dbReference>
<protein>
    <submittedName>
        <fullName evidence="12">Mitochondrial intermediate peptidase-like protein</fullName>
    </submittedName>
</protein>
<sequence length="752" mass="85963">MASSSRSQKVIHSELVANFDNEETNPCFAESQISKKCLSDNNYDYDKCEREFENFKACKKFWHSVVQDRRKKGLKPDLPPLSERRALKEEYLLKLQKQVERFVSTSLSSFFNKLNVHPSESYKPAIGLFGYEELESPSGFYILRENAIISSMGLVNKALSPQRDQKMVQIFDQLSNCLCKVADMAEFVRVGHPNPKYRIAAEECSIAISAEVEKLNTNRQLYDSLVNVVKNKDKFPTDPIDDHVAKLFLFDFEQSGIHLDSKTRETVVGLNESILYMSSYFMNNSHSPRVVPRSSLPEEIRHFFHVEGDNVVVNNLYSNSENEIVREAAYRIYLHPDDHQNKLLTDLLFARKYLANLCGFKSYAERAIRGGIADTPENVGDFLETLAGQLRPLAEKDFDRILDLKKKLKPFAKCVQSWDIPFYIALIKETQFSKYLSSCSPYFSLGACMDGLNMIFNKLFGVELVVCNDSSSSEVWFSNVIKIAVYAEETKTLLGYIYCDFFERQSKPHQDCHFTIQATKTHPTLLSPHMVDNLFHEMGHAMHSMLARTPYQHITGTRCSTDLAEVPSILMEYFASDPRVMRNIARHYRTGEQIPEILLQSWIESKKICVASETSLQVFYSILDQVYHSENPLMDKKNTTEVLSAIQNKYYGIPHVPNTAWQLRFGHLVGYGAKYYAYLVSRAVARLIWEKLFAQDPLSKEAGEIYRREVLSHGGGKHPKDIVESVLQETVTSQSLAGALLDDVLKTSSFDK</sequence>
<dbReference type="GO" id="GO:0006627">
    <property type="term" value="P:protein processing involved in protein targeting to mitochondrion"/>
    <property type="evidence" value="ECO:0007669"/>
    <property type="project" value="TreeGrafter"/>
</dbReference>
<keyword evidence="8 10" id="KW-0482">Metalloprotease</keyword>
<dbReference type="VEuPathDB" id="VectorBase:LDEU009436"/>
<evidence type="ECO:0000313" key="13">
    <source>
        <dbReference type="Proteomes" id="UP000288716"/>
    </source>
</evidence>
<dbReference type="Gene3D" id="1.10.1370.10">
    <property type="entry name" value="Neurolysin, domain 3"/>
    <property type="match status" value="1"/>
</dbReference>
<dbReference type="Gene3D" id="1.10.1370.40">
    <property type="match status" value="2"/>
</dbReference>
<keyword evidence="9" id="KW-0496">Mitochondrion</keyword>
<evidence type="ECO:0000256" key="2">
    <source>
        <dbReference type="ARBA" id="ARBA00006040"/>
    </source>
</evidence>
<evidence type="ECO:0000256" key="1">
    <source>
        <dbReference type="ARBA" id="ARBA00004173"/>
    </source>
</evidence>
<dbReference type="AlphaFoldDB" id="A0A443S544"/>
<evidence type="ECO:0000256" key="7">
    <source>
        <dbReference type="ARBA" id="ARBA00022946"/>
    </source>
</evidence>
<comment type="cofactor">
    <cofactor evidence="10">
        <name>Zn(2+)</name>
        <dbReference type="ChEBI" id="CHEBI:29105"/>
    </cofactor>
    <text evidence="10">Binds 1 zinc ion.</text>
</comment>
<keyword evidence="6 10" id="KW-0862">Zinc</keyword>
<accession>A0A443S544</accession>
<dbReference type="SUPFAM" id="SSF47072">
    <property type="entry name" value="Cysteine alpha-hairpin motif"/>
    <property type="match status" value="1"/>
</dbReference>
<dbReference type="InterPro" id="IPR024079">
    <property type="entry name" value="MetalloPept_cat_dom_sf"/>
</dbReference>
<evidence type="ECO:0000313" key="12">
    <source>
        <dbReference type="EMBL" id="RWS22604.1"/>
    </source>
</evidence>
<evidence type="ECO:0000256" key="10">
    <source>
        <dbReference type="RuleBase" id="RU003435"/>
    </source>
</evidence>
<dbReference type="Pfam" id="PF01432">
    <property type="entry name" value="Peptidase_M3"/>
    <property type="match status" value="1"/>
</dbReference>
<dbReference type="PANTHER" id="PTHR11804">
    <property type="entry name" value="PROTEASE M3 THIMET OLIGOPEPTIDASE-RELATED"/>
    <property type="match status" value="1"/>
</dbReference>
<keyword evidence="13" id="KW-1185">Reference proteome</keyword>
<keyword evidence="4 10" id="KW-0479">Metal-binding</keyword>